<accession>A0ABP7MY88</accession>
<comment type="similarity">
    <text evidence="4">Belongs to the NapD family.</text>
</comment>
<dbReference type="PANTHER" id="PTHR38603">
    <property type="entry name" value="CHAPERONE NAPD"/>
    <property type="match status" value="1"/>
</dbReference>
<evidence type="ECO:0000313" key="5">
    <source>
        <dbReference type="EMBL" id="GAA3932648.1"/>
    </source>
</evidence>
<evidence type="ECO:0000256" key="2">
    <source>
        <dbReference type="ARBA" id="ARBA00022490"/>
    </source>
</evidence>
<dbReference type="Pfam" id="PF03927">
    <property type="entry name" value="NapD"/>
    <property type="match status" value="1"/>
</dbReference>
<comment type="caution">
    <text evidence="5">The sequence shown here is derived from an EMBL/GenBank/DDBJ whole genome shotgun (WGS) entry which is preliminary data.</text>
</comment>
<dbReference type="HAMAP" id="MF_02200">
    <property type="entry name" value="NapD"/>
    <property type="match status" value="1"/>
</dbReference>
<organism evidence="5 6">
    <name type="scientific">Litoribacillus peritrichatus</name>
    <dbReference type="NCBI Taxonomy" id="718191"/>
    <lineage>
        <taxon>Bacteria</taxon>
        <taxon>Pseudomonadati</taxon>
        <taxon>Pseudomonadota</taxon>
        <taxon>Gammaproteobacteria</taxon>
        <taxon>Oceanospirillales</taxon>
        <taxon>Oceanospirillaceae</taxon>
        <taxon>Litoribacillus</taxon>
    </lineage>
</organism>
<evidence type="ECO:0000256" key="1">
    <source>
        <dbReference type="ARBA" id="ARBA00004496"/>
    </source>
</evidence>
<keyword evidence="2 4" id="KW-0963">Cytoplasm</keyword>
<name>A0ABP7MY88_9GAMM</name>
<reference evidence="6" key="1">
    <citation type="journal article" date="2019" name="Int. J. Syst. Evol. Microbiol.">
        <title>The Global Catalogue of Microorganisms (GCM) 10K type strain sequencing project: providing services to taxonomists for standard genome sequencing and annotation.</title>
        <authorList>
            <consortium name="The Broad Institute Genomics Platform"/>
            <consortium name="The Broad Institute Genome Sequencing Center for Infectious Disease"/>
            <person name="Wu L."/>
            <person name="Ma J."/>
        </authorList>
    </citation>
    <scope>NUCLEOTIDE SEQUENCE [LARGE SCALE GENOMIC DNA]</scope>
    <source>
        <strain evidence="6">JCM 17551</strain>
    </source>
</reference>
<keyword evidence="3 4" id="KW-0143">Chaperone</keyword>
<evidence type="ECO:0000313" key="6">
    <source>
        <dbReference type="Proteomes" id="UP001501565"/>
    </source>
</evidence>
<gene>
    <name evidence="4" type="primary">napD</name>
    <name evidence="5" type="ORF">GCM10022277_31880</name>
</gene>
<dbReference type="Proteomes" id="UP001501565">
    <property type="component" value="Unassembled WGS sequence"/>
</dbReference>
<keyword evidence="6" id="KW-1185">Reference proteome</keyword>
<comment type="subunit">
    <text evidence="4">Interacts with the cytoplasmic NapA precursor.</text>
</comment>
<dbReference type="PANTHER" id="PTHR38603:SF1">
    <property type="entry name" value="CHAPERONE NAPD"/>
    <property type="match status" value="1"/>
</dbReference>
<dbReference type="InterPro" id="IPR005623">
    <property type="entry name" value="Chaperone_NapD_NO3_reduct"/>
</dbReference>
<dbReference type="RefSeq" id="WP_344799560.1">
    <property type="nucleotide sequence ID" value="NZ_BAABBN010000007.1"/>
</dbReference>
<comment type="subcellular location">
    <subcellularLocation>
        <location evidence="1 4">Cytoplasm</location>
    </subcellularLocation>
</comment>
<evidence type="ECO:0000256" key="4">
    <source>
        <dbReference type="HAMAP-Rule" id="MF_02200"/>
    </source>
</evidence>
<protein>
    <recommendedName>
        <fullName evidence="4">Chaperone NapD</fullName>
    </recommendedName>
    <alternativeName>
        <fullName evidence="4">NapA signal peptide-binding chaperone NapD</fullName>
    </alternativeName>
</protein>
<proteinExistence type="inferred from homology"/>
<evidence type="ECO:0000256" key="3">
    <source>
        <dbReference type="ARBA" id="ARBA00023186"/>
    </source>
</evidence>
<sequence length="94" mass="10467">MRSPEQYISALDGEYHISSAIVQFKPELMCRVNKQIGELEGAEISATDQDKGKLVVVVESETERGMVSVIDQIKDVDGVVNVSLVYHQIDDENE</sequence>
<dbReference type="EMBL" id="BAABBN010000007">
    <property type="protein sequence ID" value="GAA3932648.1"/>
    <property type="molecule type" value="Genomic_DNA"/>
</dbReference>
<dbReference type="Gene3D" id="3.30.70.920">
    <property type="match status" value="1"/>
</dbReference>
<comment type="function">
    <text evidence="4">Chaperone for NapA, the catalytic subunit of the periplasmic nitrate reductase. It binds directly and specifically to the twin-arginine signal peptide of NapA, preventing premature interaction with the Tat translocase and premature export.</text>
</comment>